<comment type="caution">
    <text evidence="6">The sequence shown here is derived from an EMBL/GenBank/DDBJ whole genome shotgun (WGS) entry which is preliminary data.</text>
</comment>
<evidence type="ECO:0000313" key="6">
    <source>
        <dbReference type="EMBL" id="GAI54918.1"/>
    </source>
</evidence>
<evidence type="ECO:0000256" key="4">
    <source>
        <dbReference type="ARBA" id="ARBA00023285"/>
    </source>
</evidence>
<gene>
    <name evidence="6" type="ORF">S06H3_61722</name>
</gene>
<dbReference type="EMBL" id="BARV01040532">
    <property type="protein sequence ID" value="GAI54918.1"/>
    <property type="molecule type" value="Genomic_DNA"/>
</dbReference>
<feature type="domain" description="Ribonucleotide reductase large subunit C-terminal" evidence="5">
    <location>
        <begin position="2"/>
        <end position="162"/>
    </location>
</feature>
<protein>
    <recommendedName>
        <fullName evidence="5">Ribonucleotide reductase large subunit C-terminal domain-containing protein</fullName>
    </recommendedName>
</protein>
<evidence type="ECO:0000256" key="1">
    <source>
        <dbReference type="ARBA" id="ARBA00001922"/>
    </source>
</evidence>
<keyword evidence="2" id="KW-0846">Cobalamin</keyword>
<evidence type="ECO:0000256" key="3">
    <source>
        <dbReference type="ARBA" id="ARBA00023002"/>
    </source>
</evidence>
<dbReference type="Gene3D" id="3.20.70.20">
    <property type="match status" value="1"/>
</dbReference>
<dbReference type="SUPFAM" id="SSF51998">
    <property type="entry name" value="PFL-like glycyl radical enzymes"/>
    <property type="match status" value="1"/>
</dbReference>
<reference evidence="6" key="1">
    <citation type="journal article" date="2014" name="Front. Microbiol.">
        <title>High frequency of phylogenetically diverse reductive dehalogenase-homologous genes in deep subseafloor sedimentary metagenomes.</title>
        <authorList>
            <person name="Kawai M."/>
            <person name="Futagami T."/>
            <person name="Toyoda A."/>
            <person name="Takaki Y."/>
            <person name="Nishi S."/>
            <person name="Hori S."/>
            <person name="Arai W."/>
            <person name="Tsubouchi T."/>
            <person name="Morono Y."/>
            <person name="Uchiyama I."/>
            <person name="Ito T."/>
            <person name="Fujiyama A."/>
            <person name="Inagaki F."/>
            <person name="Takami H."/>
        </authorList>
    </citation>
    <scope>NUCLEOTIDE SEQUENCE</scope>
    <source>
        <strain evidence="6">Expedition CK06-06</strain>
    </source>
</reference>
<keyword evidence="4" id="KW-0170">Cobalt</keyword>
<dbReference type="GO" id="GO:0004748">
    <property type="term" value="F:ribonucleoside-diphosphate reductase activity, thioredoxin disulfide as acceptor"/>
    <property type="evidence" value="ECO:0007669"/>
    <property type="project" value="TreeGrafter"/>
</dbReference>
<comment type="cofactor">
    <cofactor evidence="1">
        <name>adenosylcob(III)alamin</name>
        <dbReference type="ChEBI" id="CHEBI:18408"/>
    </cofactor>
</comment>
<accession>X1PGC7</accession>
<evidence type="ECO:0000256" key="2">
    <source>
        <dbReference type="ARBA" id="ARBA00022628"/>
    </source>
</evidence>
<dbReference type="PANTHER" id="PTHR43371">
    <property type="entry name" value="VITAMIN B12-DEPENDENT RIBONUCLEOTIDE REDUCTASE"/>
    <property type="match status" value="1"/>
</dbReference>
<organism evidence="6">
    <name type="scientific">marine sediment metagenome</name>
    <dbReference type="NCBI Taxonomy" id="412755"/>
    <lineage>
        <taxon>unclassified sequences</taxon>
        <taxon>metagenomes</taxon>
        <taxon>ecological metagenomes</taxon>
    </lineage>
</organism>
<dbReference type="InterPro" id="IPR000788">
    <property type="entry name" value="RNR_lg_C"/>
</dbReference>
<proteinExistence type="predicted"/>
<dbReference type="Pfam" id="PF02867">
    <property type="entry name" value="Ribonuc_red_lgC"/>
    <property type="match status" value="1"/>
</dbReference>
<feature type="non-terminal residue" evidence="6">
    <location>
        <position position="1"/>
    </location>
</feature>
<name>X1PGC7_9ZZZZ</name>
<dbReference type="PRINTS" id="PR01183">
    <property type="entry name" value="RIBORDTASEM1"/>
</dbReference>
<keyword evidence="3" id="KW-0560">Oxidoreductase</keyword>
<dbReference type="AlphaFoldDB" id="X1PGC7"/>
<dbReference type="InterPro" id="IPR050862">
    <property type="entry name" value="RdRp_reductase_class-2"/>
</dbReference>
<dbReference type="GO" id="GO:0031419">
    <property type="term" value="F:cobalamin binding"/>
    <property type="evidence" value="ECO:0007669"/>
    <property type="project" value="UniProtKB-KW"/>
</dbReference>
<dbReference type="PANTHER" id="PTHR43371:SF1">
    <property type="entry name" value="RIBONUCLEOSIDE-DIPHOSPHATE REDUCTASE"/>
    <property type="match status" value="1"/>
</dbReference>
<feature type="non-terminal residue" evidence="6">
    <location>
        <position position="166"/>
    </location>
</feature>
<evidence type="ECO:0000259" key="5">
    <source>
        <dbReference type="Pfam" id="PF02867"/>
    </source>
</evidence>
<sequence length="166" mass="18291">AEIDYPKLDETVKIAVRFLDNVIDVNKFPLPEIAEMTKKSRKIGLGAMGFADMLIRLGIPYDSDEALRLAEKVMAEIQHYATEASKELALERGVFPAFEGSVYDDKHTGIKVRNATRTTIAPTGTLSIIAGCSSGIEPLFALSYTRHILDGAQLLEVTPYFEEVAK</sequence>